<proteinExistence type="predicted"/>
<dbReference type="Pfam" id="PF11950">
    <property type="entry name" value="DUF3467"/>
    <property type="match status" value="1"/>
</dbReference>
<sequence>MEEKKEIQIELSAAVAEGTYSNLAIISHAPSEFVIDFIRVTPGAPKAPVKSRIILTAEHAKRLLFALQDNIRKYEAQFGPIQMNDPQRGGGMPPFMAPGGQA</sequence>
<accession>A0A921SUD2</accession>
<reference evidence="2" key="1">
    <citation type="journal article" date="2021" name="PeerJ">
        <title>Extensive microbial diversity within the chicken gut microbiome revealed by metagenomics and culture.</title>
        <authorList>
            <person name="Gilroy R."/>
            <person name="Ravi A."/>
            <person name="Getino M."/>
            <person name="Pursley I."/>
            <person name="Horton D.L."/>
            <person name="Alikhan N.F."/>
            <person name="Baker D."/>
            <person name="Gharbi K."/>
            <person name="Hall N."/>
            <person name="Watson M."/>
            <person name="Adriaenssens E.M."/>
            <person name="Foster-Nyarko E."/>
            <person name="Jarju S."/>
            <person name="Secka A."/>
            <person name="Antonio M."/>
            <person name="Oren A."/>
            <person name="Chaudhuri R.R."/>
            <person name="La Ragione R."/>
            <person name="Hildebrand F."/>
            <person name="Pallen M.J."/>
        </authorList>
    </citation>
    <scope>NUCLEOTIDE SEQUENCE</scope>
    <source>
        <strain evidence="2">CHK121-7720</strain>
    </source>
</reference>
<dbReference type="InterPro" id="IPR021857">
    <property type="entry name" value="DUF3467"/>
</dbReference>
<name>A0A921SUD2_9BACT</name>
<evidence type="ECO:0000256" key="1">
    <source>
        <dbReference type="SAM" id="MobiDB-lite"/>
    </source>
</evidence>
<reference evidence="2" key="2">
    <citation type="submission" date="2021-09" db="EMBL/GenBank/DDBJ databases">
        <authorList>
            <person name="Gilroy R."/>
        </authorList>
    </citation>
    <scope>NUCLEOTIDE SEQUENCE</scope>
    <source>
        <strain evidence="2">CHK121-7720</strain>
    </source>
</reference>
<evidence type="ECO:0000313" key="2">
    <source>
        <dbReference type="EMBL" id="HJG88207.1"/>
    </source>
</evidence>
<evidence type="ECO:0000313" key="3">
    <source>
        <dbReference type="Proteomes" id="UP000757103"/>
    </source>
</evidence>
<comment type="caution">
    <text evidence="2">The sequence shown here is derived from an EMBL/GenBank/DDBJ whole genome shotgun (WGS) entry which is preliminary data.</text>
</comment>
<gene>
    <name evidence="2" type="ORF">K8U91_01845</name>
</gene>
<organism evidence="2 3">
    <name type="scientific">Barnesiella viscericola</name>
    <dbReference type="NCBI Taxonomy" id="397865"/>
    <lineage>
        <taxon>Bacteria</taxon>
        <taxon>Pseudomonadati</taxon>
        <taxon>Bacteroidota</taxon>
        <taxon>Bacteroidia</taxon>
        <taxon>Bacteroidales</taxon>
        <taxon>Barnesiellaceae</taxon>
        <taxon>Barnesiella</taxon>
    </lineage>
</organism>
<dbReference type="RefSeq" id="WP_025278655.1">
    <property type="nucleotide sequence ID" value="NZ_CAKMIC010000001.1"/>
</dbReference>
<dbReference type="AlphaFoldDB" id="A0A921SUD2"/>
<dbReference type="GeneID" id="90529312"/>
<feature type="compositionally biased region" description="Low complexity" evidence="1">
    <location>
        <begin position="93"/>
        <end position="102"/>
    </location>
</feature>
<dbReference type="Proteomes" id="UP000757103">
    <property type="component" value="Unassembled WGS sequence"/>
</dbReference>
<dbReference type="EMBL" id="DYUD01000009">
    <property type="protein sequence ID" value="HJG88207.1"/>
    <property type="molecule type" value="Genomic_DNA"/>
</dbReference>
<feature type="region of interest" description="Disordered" evidence="1">
    <location>
        <begin position="81"/>
        <end position="102"/>
    </location>
</feature>
<protein>
    <submittedName>
        <fullName evidence="2">DUF3467 domain-containing protein</fullName>
    </submittedName>
</protein>